<dbReference type="Gene3D" id="1.10.1040.10">
    <property type="entry name" value="N-(1-d-carboxylethyl)-l-norvaline Dehydrogenase, domain 2"/>
    <property type="match status" value="1"/>
</dbReference>
<gene>
    <name evidence="6" type="ORF">AQI95_38090</name>
</gene>
<dbReference type="EMBL" id="LMWN01000062">
    <property type="protein sequence ID" value="KUM99547.1"/>
    <property type="molecule type" value="Genomic_DNA"/>
</dbReference>
<dbReference type="SUPFAM" id="SSF51735">
    <property type="entry name" value="NAD(P)-binding Rossmann-fold domains"/>
    <property type="match status" value="1"/>
</dbReference>
<keyword evidence="3" id="KW-0560">Oxidoreductase</keyword>
<dbReference type="GO" id="GO:0016616">
    <property type="term" value="F:oxidoreductase activity, acting on the CH-OH group of donors, NAD or NADP as acceptor"/>
    <property type="evidence" value="ECO:0007669"/>
    <property type="project" value="InterPro"/>
</dbReference>
<comment type="pathway">
    <text evidence="1">Lipid metabolism; butanoate metabolism.</text>
</comment>
<dbReference type="InterPro" id="IPR036291">
    <property type="entry name" value="NAD(P)-bd_dom_sf"/>
</dbReference>
<proteinExistence type="inferred from homology"/>
<organism evidence="6 7">
    <name type="scientific">Streptomyces yokosukanensis</name>
    <dbReference type="NCBI Taxonomy" id="67386"/>
    <lineage>
        <taxon>Bacteria</taxon>
        <taxon>Bacillati</taxon>
        <taxon>Actinomycetota</taxon>
        <taxon>Actinomycetes</taxon>
        <taxon>Kitasatosporales</taxon>
        <taxon>Streptomycetaceae</taxon>
        <taxon>Streptomyces</taxon>
    </lineage>
</organism>
<name>A0A117PYN7_9ACTN</name>
<dbReference type="Gene3D" id="3.40.50.720">
    <property type="entry name" value="NAD(P)-binding Rossmann-like Domain"/>
    <property type="match status" value="1"/>
</dbReference>
<comment type="similarity">
    <text evidence="2">Belongs to the 3-hydroxyacyl-CoA dehydrogenase family.</text>
</comment>
<dbReference type="PANTHER" id="PTHR48075:SF5">
    <property type="entry name" value="3-HYDROXYBUTYRYL-COA DEHYDROGENASE"/>
    <property type="match status" value="1"/>
</dbReference>
<dbReference type="InterPro" id="IPR008927">
    <property type="entry name" value="6-PGluconate_DH-like_C_sf"/>
</dbReference>
<evidence type="ECO:0000259" key="4">
    <source>
        <dbReference type="Pfam" id="PF00725"/>
    </source>
</evidence>
<dbReference type="GO" id="GO:0070403">
    <property type="term" value="F:NAD+ binding"/>
    <property type="evidence" value="ECO:0007669"/>
    <property type="project" value="InterPro"/>
</dbReference>
<feature type="domain" description="3-hydroxyacyl-CoA dehydrogenase C-terminal" evidence="4">
    <location>
        <begin position="188"/>
        <end position="258"/>
    </location>
</feature>
<dbReference type="OrthoDB" id="9771883at2"/>
<dbReference type="GO" id="GO:0006631">
    <property type="term" value="P:fatty acid metabolic process"/>
    <property type="evidence" value="ECO:0007669"/>
    <property type="project" value="InterPro"/>
</dbReference>
<accession>A0A117PYN7</accession>
<dbReference type="InterPro" id="IPR006108">
    <property type="entry name" value="3HC_DH_C"/>
</dbReference>
<evidence type="ECO:0000313" key="6">
    <source>
        <dbReference type="EMBL" id="KUM99547.1"/>
    </source>
</evidence>
<reference evidence="6 7" key="1">
    <citation type="submission" date="2015-10" db="EMBL/GenBank/DDBJ databases">
        <title>Draft genome sequence of Streptomyces yokosukanensis DSM 40224, type strain for the species Streptomyces yokosukanensis.</title>
        <authorList>
            <person name="Ruckert C."/>
            <person name="Winkler A."/>
            <person name="Kalinowski J."/>
            <person name="Kampfer P."/>
            <person name="Glaeser S."/>
        </authorList>
    </citation>
    <scope>NUCLEOTIDE SEQUENCE [LARGE SCALE GENOMIC DNA]</scope>
    <source>
        <strain evidence="6 7">DSM 40224</strain>
    </source>
</reference>
<protein>
    <submittedName>
        <fullName evidence="6">3-hydroxyacyl-CoA dehydrogenase</fullName>
    </submittedName>
</protein>
<dbReference type="SUPFAM" id="SSF48179">
    <property type="entry name" value="6-phosphogluconate dehydrogenase C-terminal domain-like"/>
    <property type="match status" value="1"/>
</dbReference>
<dbReference type="Pfam" id="PF00725">
    <property type="entry name" value="3HCDH"/>
    <property type="match status" value="1"/>
</dbReference>
<comment type="caution">
    <text evidence="6">The sequence shown here is derived from an EMBL/GenBank/DDBJ whole genome shotgun (WGS) entry which is preliminary data.</text>
</comment>
<sequence length="329" mass="34995">MKAHRPVHRVAIVGTGTIGASWATHYLVRGFDVTATDPAPTAETALRSYVEAAWDVAASIGITPDASPDRLSFTSDMRQAVADADFVQENAPERPELKVKLYADIDDAAPRDAIIASSSSGITMSVIQAECRRPERTVIGHPFNPPHVVPLVEVVGGTRTAAETIEDAMSFYAAIGKKPIHLKKELPGHVANRLQAALYREVLHLVQQGVLDVADSDDAVSWGPGLRWGVMGPHLLWHLGGGEGGIQHFMETLMPRMVASWPDLGTPEFTPELAQTIVGGVLKEADGLSVDALAARRDAMLSALLAVRAQYDPSGPPSAAAGPEAKEGT</sequence>
<dbReference type="AlphaFoldDB" id="A0A117PYN7"/>
<dbReference type="STRING" id="67386.AQI95_38090"/>
<dbReference type="Pfam" id="PF02737">
    <property type="entry name" value="3HCDH_N"/>
    <property type="match status" value="1"/>
</dbReference>
<evidence type="ECO:0000313" key="7">
    <source>
        <dbReference type="Proteomes" id="UP000053127"/>
    </source>
</evidence>
<evidence type="ECO:0000259" key="5">
    <source>
        <dbReference type="Pfam" id="PF02737"/>
    </source>
</evidence>
<dbReference type="InterPro" id="IPR013328">
    <property type="entry name" value="6PGD_dom2"/>
</dbReference>
<dbReference type="PANTHER" id="PTHR48075">
    <property type="entry name" value="3-HYDROXYACYL-COA DEHYDROGENASE FAMILY PROTEIN"/>
    <property type="match status" value="1"/>
</dbReference>
<evidence type="ECO:0000256" key="2">
    <source>
        <dbReference type="ARBA" id="ARBA00009463"/>
    </source>
</evidence>
<evidence type="ECO:0000256" key="3">
    <source>
        <dbReference type="ARBA" id="ARBA00023002"/>
    </source>
</evidence>
<evidence type="ECO:0000256" key="1">
    <source>
        <dbReference type="ARBA" id="ARBA00005086"/>
    </source>
</evidence>
<dbReference type="RefSeq" id="WP_067135049.1">
    <property type="nucleotide sequence ID" value="NZ_JBFACD010000018.1"/>
</dbReference>
<dbReference type="Proteomes" id="UP000053127">
    <property type="component" value="Unassembled WGS sequence"/>
</dbReference>
<dbReference type="InterPro" id="IPR006176">
    <property type="entry name" value="3-OHacyl-CoA_DH_NAD-bd"/>
</dbReference>
<keyword evidence="7" id="KW-1185">Reference proteome</keyword>
<feature type="domain" description="3-hydroxyacyl-CoA dehydrogenase NAD binding" evidence="5">
    <location>
        <begin position="10"/>
        <end position="183"/>
    </location>
</feature>